<keyword evidence="5" id="KW-1133">Transmembrane helix</keyword>
<dbReference type="Gene3D" id="3.40.50.2300">
    <property type="match status" value="2"/>
</dbReference>
<accession>A0A2H0W6A5</accession>
<keyword evidence="5" id="KW-0812">Transmembrane</keyword>
<dbReference type="GO" id="GO:0006865">
    <property type="term" value="P:amino acid transport"/>
    <property type="evidence" value="ECO:0007669"/>
    <property type="project" value="UniProtKB-KW"/>
</dbReference>
<feature type="domain" description="Leucine-binding protein" evidence="6">
    <location>
        <begin position="45"/>
        <end position="371"/>
    </location>
</feature>
<reference evidence="8" key="1">
    <citation type="submission" date="2017-09" db="EMBL/GenBank/DDBJ databases">
        <title>Depth-based differentiation of microbial function through sediment-hosted aquifers and enrichment of novel symbionts in the deep terrestrial subsurface.</title>
        <authorList>
            <person name="Probst A.J."/>
            <person name="Ladd B."/>
            <person name="Jarett J.K."/>
            <person name="Geller-Mcgrath D.E."/>
            <person name="Sieber C.M.K."/>
            <person name="Emerson J.B."/>
            <person name="Anantharaman K."/>
            <person name="Thomas B.C."/>
            <person name="Malmstrom R."/>
            <person name="Stieglmeier M."/>
            <person name="Klingl A."/>
            <person name="Woyke T."/>
            <person name="Ryan C.M."/>
            <person name="Banfield J.F."/>
        </authorList>
    </citation>
    <scope>NUCLEOTIDE SEQUENCE [LARGE SCALE GENOMIC DNA]</scope>
</reference>
<gene>
    <name evidence="7" type="ORF">COT78_02795</name>
</gene>
<evidence type="ECO:0000313" key="7">
    <source>
        <dbReference type="EMBL" id="PIS07601.1"/>
    </source>
</evidence>
<evidence type="ECO:0000256" key="3">
    <source>
        <dbReference type="ARBA" id="ARBA00022729"/>
    </source>
</evidence>
<keyword evidence="2" id="KW-0813">Transport</keyword>
<evidence type="ECO:0000259" key="6">
    <source>
        <dbReference type="Pfam" id="PF13458"/>
    </source>
</evidence>
<dbReference type="CDD" id="cd19984">
    <property type="entry name" value="PBP1_ABC_ligand_binding-like"/>
    <property type="match status" value="1"/>
</dbReference>
<evidence type="ECO:0000256" key="4">
    <source>
        <dbReference type="ARBA" id="ARBA00022970"/>
    </source>
</evidence>
<dbReference type="PRINTS" id="PR00337">
    <property type="entry name" value="LEUILEVALBP"/>
</dbReference>
<dbReference type="EMBL" id="PEZW01000018">
    <property type="protein sequence ID" value="PIS07601.1"/>
    <property type="molecule type" value="Genomic_DNA"/>
</dbReference>
<comment type="caution">
    <text evidence="7">The sequence shown here is derived from an EMBL/GenBank/DDBJ whole genome shotgun (WGS) entry which is preliminary data.</text>
</comment>
<dbReference type="PANTHER" id="PTHR30483:SF6">
    <property type="entry name" value="PERIPLASMIC BINDING PROTEIN OF ABC TRANSPORTER FOR NATURAL AMINO ACIDS"/>
    <property type="match status" value="1"/>
</dbReference>
<keyword evidence="4" id="KW-0029">Amino-acid transport</keyword>
<proteinExistence type="inferred from homology"/>
<comment type="similarity">
    <text evidence="1">Belongs to the leucine-binding protein family.</text>
</comment>
<protein>
    <recommendedName>
        <fullName evidence="6">Leucine-binding protein domain-containing protein</fullName>
    </recommendedName>
</protein>
<keyword evidence="5" id="KW-0472">Membrane</keyword>
<dbReference type="InterPro" id="IPR000709">
    <property type="entry name" value="Leu_Ile_Val-bd"/>
</dbReference>
<name>A0A2H0W6A5_9BACT</name>
<dbReference type="InterPro" id="IPR028082">
    <property type="entry name" value="Peripla_BP_I"/>
</dbReference>
<dbReference type="InterPro" id="IPR051010">
    <property type="entry name" value="BCAA_transport"/>
</dbReference>
<dbReference type="Proteomes" id="UP000231382">
    <property type="component" value="Unassembled WGS sequence"/>
</dbReference>
<dbReference type="SUPFAM" id="SSF53822">
    <property type="entry name" value="Periplasmic binding protein-like I"/>
    <property type="match status" value="1"/>
</dbReference>
<dbReference type="PANTHER" id="PTHR30483">
    <property type="entry name" value="LEUCINE-SPECIFIC-BINDING PROTEIN"/>
    <property type="match status" value="1"/>
</dbReference>
<dbReference type="Pfam" id="PF13458">
    <property type="entry name" value="Peripla_BP_6"/>
    <property type="match status" value="1"/>
</dbReference>
<evidence type="ECO:0000256" key="5">
    <source>
        <dbReference type="SAM" id="Phobius"/>
    </source>
</evidence>
<evidence type="ECO:0000256" key="2">
    <source>
        <dbReference type="ARBA" id="ARBA00022448"/>
    </source>
</evidence>
<dbReference type="AlphaFoldDB" id="A0A2H0W6A5"/>
<feature type="transmembrane region" description="Helical" evidence="5">
    <location>
        <begin position="15"/>
        <end position="35"/>
    </location>
</feature>
<keyword evidence="3" id="KW-0732">Signal</keyword>
<dbReference type="InterPro" id="IPR028081">
    <property type="entry name" value="Leu-bd"/>
</dbReference>
<organism evidence="7 8">
    <name type="scientific">Candidatus Berkelbacteria bacterium CG10_big_fil_rev_8_21_14_0_10_43_13</name>
    <dbReference type="NCBI Taxonomy" id="1974514"/>
    <lineage>
        <taxon>Bacteria</taxon>
        <taxon>Candidatus Berkelbacteria</taxon>
    </lineage>
</organism>
<sequence>MDKKEEVEEQKKTNWWLPIGLVILLVVFIGGLSWWQQNKTPKTNIKIGVIAPLTGVAALYGQGSLDMINMAVEEINKAGGIDGRNLSVVAEDGKCQADQAVIAANKLIQTDKVKFILGGHCSSETAIIAPILDKNKVFGLAGVSTAPGILDKYSYVFRTSPSSSDQSAQIAQLAYNTYNLKTIATITEQTAYAKGITDDFIKDFVALGGTIIDSEEYASGQAGFQTELTKIKAAKPDALFVSPQGQPTAIEIAKEIKTLNITGTLLGNSVFVGKTVYAQSGNALPDGTFTVAPYANLTSKNTAALISKYNAKYGKDIPYNNFFVGAAYDGVYMLKNALVKCGEDSTCVKDYFSSIKDYNGSVATFSFKSNGDADINNWYELKLVGGKEVYSKVQ</sequence>
<evidence type="ECO:0000256" key="1">
    <source>
        <dbReference type="ARBA" id="ARBA00010062"/>
    </source>
</evidence>
<evidence type="ECO:0000313" key="8">
    <source>
        <dbReference type="Proteomes" id="UP000231382"/>
    </source>
</evidence>